<evidence type="ECO:0000256" key="4">
    <source>
        <dbReference type="ARBA" id="ARBA00022777"/>
    </source>
</evidence>
<dbReference type="InterPro" id="IPR014721">
    <property type="entry name" value="Ribsml_uS5_D2-typ_fold_subgr"/>
</dbReference>
<keyword evidence="4" id="KW-0418">Kinase</keyword>
<evidence type="ECO:0000256" key="5">
    <source>
        <dbReference type="ARBA" id="ARBA00022840"/>
    </source>
</evidence>
<comment type="similarity">
    <text evidence="1">Belongs to the GHMP kinase family. GalK subfamily.</text>
</comment>
<keyword evidence="8" id="KW-1185">Reference proteome</keyword>
<dbReference type="AlphaFoldDB" id="A0A821CDK1"/>
<comment type="caution">
    <text evidence="7">The sequence shown here is derived from an EMBL/GenBank/DDBJ whole genome shotgun (WGS) entry which is preliminary data.</text>
</comment>
<dbReference type="InterPro" id="IPR020568">
    <property type="entry name" value="Ribosomal_Su5_D2-typ_SF"/>
</dbReference>
<reference evidence="7" key="1">
    <citation type="submission" date="2021-02" db="EMBL/GenBank/DDBJ databases">
        <authorList>
            <person name="Nowell W R."/>
        </authorList>
    </citation>
    <scope>NUCLEOTIDE SEQUENCE</scope>
</reference>
<evidence type="ECO:0000256" key="3">
    <source>
        <dbReference type="ARBA" id="ARBA00022741"/>
    </source>
</evidence>
<keyword evidence="5" id="KW-0067">ATP-binding</keyword>
<sequence>AFDKKISIGMKVLIDGTIPRSAGLSSSSALVVCAALTTAIANGITIGKTDLAESCAECEKYIGTQGGTCFYEIFLWKIC</sequence>
<keyword evidence="3" id="KW-0547">Nucleotide-binding</keyword>
<dbReference type="Pfam" id="PF00288">
    <property type="entry name" value="GHMP_kinases_N"/>
    <property type="match status" value="1"/>
</dbReference>
<name>A0A821CDK1_9BILA</name>
<dbReference type="Gene3D" id="3.30.230.10">
    <property type="match status" value="1"/>
</dbReference>
<keyword evidence="2" id="KW-0808">Transferase</keyword>
<dbReference type="PROSITE" id="PS00627">
    <property type="entry name" value="GHMP_KINASES_ATP"/>
    <property type="match status" value="1"/>
</dbReference>
<evidence type="ECO:0000256" key="2">
    <source>
        <dbReference type="ARBA" id="ARBA00022679"/>
    </source>
</evidence>
<feature type="non-terminal residue" evidence="7">
    <location>
        <position position="1"/>
    </location>
</feature>
<organism evidence="7 8">
    <name type="scientific">Rotaria magnacalcarata</name>
    <dbReference type="NCBI Taxonomy" id="392030"/>
    <lineage>
        <taxon>Eukaryota</taxon>
        <taxon>Metazoa</taxon>
        <taxon>Spiralia</taxon>
        <taxon>Gnathifera</taxon>
        <taxon>Rotifera</taxon>
        <taxon>Eurotatoria</taxon>
        <taxon>Bdelloidea</taxon>
        <taxon>Philodinida</taxon>
        <taxon>Philodinidae</taxon>
        <taxon>Rotaria</taxon>
    </lineage>
</organism>
<dbReference type="GO" id="GO:0005524">
    <property type="term" value="F:ATP binding"/>
    <property type="evidence" value="ECO:0007669"/>
    <property type="project" value="UniProtKB-KW"/>
</dbReference>
<dbReference type="GO" id="GO:0004335">
    <property type="term" value="F:galactokinase activity"/>
    <property type="evidence" value="ECO:0007669"/>
    <property type="project" value="TreeGrafter"/>
</dbReference>
<dbReference type="Proteomes" id="UP000663866">
    <property type="component" value="Unassembled WGS sequence"/>
</dbReference>
<dbReference type="EMBL" id="CAJOBG010074564">
    <property type="protein sequence ID" value="CAF4608143.1"/>
    <property type="molecule type" value="Genomic_DNA"/>
</dbReference>
<dbReference type="GO" id="GO:0005829">
    <property type="term" value="C:cytosol"/>
    <property type="evidence" value="ECO:0007669"/>
    <property type="project" value="TreeGrafter"/>
</dbReference>
<evidence type="ECO:0000256" key="1">
    <source>
        <dbReference type="ARBA" id="ARBA00006566"/>
    </source>
</evidence>
<dbReference type="PANTHER" id="PTHR10457:SF7">
    <property type="entry name" value="GALACTOKINASE-RELATED"/>
    <property type="match status" value="1"/>
</dbReference>
<protein>
    <recommendedName>
        <fullName evidence="6">GHMP kinase N-terminal domain-containing protein</fullName>
    </recommendedName>
</protein>
<feature type="domain" description="GHMP kinase N-terminal" evidence="6">
    <location>
        <begin position="6"/>
        <end position="67"/>
    </location>
</feature>
<dbReference type="SUPFAM" id="SSF54211">
    <property type="entry name" value="Ribosomal protein S5 domain 2-like"/>
    <property type="match status" value="1"/>
</dbReference>
<accession>A0A821CDK1</accession>
<proteinExistence type="inferred from homology"/>
<dbReference type="InterPro" id="IPR006204">
    <property type="entry name" value="GHMP_kinase_N_dom"/>
</dbReference>
<dbReference type="GO" id="GO:0006012">
    <property type="term" value="P:galactose metabolic process"/>
    <property type="evidence" value="ECO:0007669"/>
    <property type="project" value="TreeGrafter"/>
</dbReference>
<gene>
    <name evidence="7" type="ORF">OVN521_LOCUS45440</name>
</gene>
<evidence type="ECO:0000259" key="6">
    <source>
        <dbReference type="Pfam" id="PF00288"/>
    </source>
</evidence>
<evidence type="ECO:0000313" key="7">
    <source>
        <dbReference type="EMBL" id="CAF4608143.1"/>
    </source>
</evidence>
<evidence type="ECO:0000313" key="8">
    <source>
        <dbReference type="Proteomes" id="UP000663866"/>
    </source>
</evidence>
<dbReference type="PANTHER" id="PTHR10457">
    <property type="entry name" value="MEVALONATE KINASE/GALACTOKINASE"/>
    <property type="match status" value="1"/>
</dbReference>
<dbReference type="InterPro" id="IPR006203">
    <property type="entry name" value="GHMP_knse_ATP-bd_CS"/>
</dbReference>